<dbReference type="AlphaFoldDB" id="A0A0R3SSI8"/>
<reference evidence="2 3" key="2">
    <citation type="submission" date="2018-11" db="EMBL/GenBank/DDBJ databases">
        <authorList>
            <consortium name="Pathogen Informatics"/>
        </authorList>
    </citation>
    <scope>NUCLEOTIDE SEQUENCE [LARGE SCALE GENOMIC DNA]</scope>
</reference>
<dbReference type="Pfam" id="PF13385">
    <property type="entry name" value="Laminin_G_3"/>
    <property type="match status" value="1"/>
</dbReference>
<evidence type="ECO:0000313" key="3">
    <source>
        <dbReference type="Proteomes" id="UP000274504"/>
    </source>
</evidence>
<dbReference type="OrthoDB" id="26681at2759"/>
<dbReference type="Gene3D" id="2.60.120.200">
    <property type="match status" value="1"/>
</dbReference>
<accession>A0A0R3SSI8</accession>
<gene>
    <name evidence="2" type="ORF">HDID_LOCUS8259</name>
</gene>
<dbReference type="InterPro" id="IPR031570">
    <property type="entry name" value="NBEA/BDCP_DUF4704"/>
</dbReference>
<sequence length="286" mass="32000">MDGHSNPGFTLILLCASSVKLSLDIFSGWVDIYYIFLLFSFQTDRGLGYTAHFLGTLFIVTSIRAKEKGLQHCVPTEFQPCRWYMLTLVFVYSRWTKSELRCYVDGKIISSVDMAWPISTSDCFDRCMIGGTFDQREDNLFSGRIASVTGFTEALSPQQISGLYSLGPNYKGQLKFESEVRGILNGTERRALIENKLSASIMFSYHPSACDHNLCLDQSPKPNPAFAHAPHALMKGKLKAVRTTSLQSALQSLGGIQLLYLLFEQLDYTFESAVESEATMEPFPVS</sequence>
<dbReference type="GO" id="GO:0005829">
    <property type="term" value="C:cytosol"/>
    <property type="evidence" value="ECO:0007669"/>
    <property type="project" value="TreeGrafter"/>
</dbReference>
<evidence type="ECO:0000313" key="2">
    <source>
        <dbReference type="EMBL" id="VDL60577.1"/>
    </source>
</evidence>
<reference evidence="4" key="1">
    <citation type="submission" date="2017-02" db="UniProtKB">
        <authorList>
            <consortium name="WormBaseParasite"/>
        </authorList>
    </citation>
    <scope>IDENTIFICATION</scope>
</reference>
<dbReference type="GO" id="GO:0016020">
    <property type="term" value="C:membrane"/>
    <property type="evidence" value="ECO:0007669"/>
    <property type="project" value="TreeGrafter"/>
</dbReference>
<dbReference type="GO" id="GO:0008104">
    <property type="term" value="P:intracellular protein localization"/>
    <property type="evidence" value="ECO:0007669"/>
    <property type="project" value="TreeGrafter"/>
</dbReference>
<dbReference type="PANTHER" id="PTHR13743:SF162">
    <property type="entry name" value="NEUROBEACHIN"/>
    <property type="match status" value="1"/>
</dbReference>
<dbReference type="WBParaSite" id="HDID_0000826101-mRNA-1">
    <property type="protein sequence ID" value="HDID_0000826101-mRNA-1"/>
    <property type="gene ID" value="HDID_0000826101"/>
</dbReference>
<evidence type="ECO:0000259" key="1">
    <source>
        <dbReference type="Pfam" id="PF15787"/>
    </source>
</evidence>
<name>A0A0R3SSI8_HYMDI</name>
<dbReference type="GO" id="GO:0019901">
    <property type="term" value="F:protein kinase binding"/>
    <property type="evidence" value="ECO:0007669"/>
    <property type="project" value="TreeGrafter"/>
</dbReference>
<organism evidence="4">
    <name type="scientific">Hymenolepis diminuta</name>
    <name type="common">Rat tapeworm</name>
    <dbReference type="NCBI Taxonomy" id="6216"/>
    <lineage>
        <taxon>Eukaryota</taxon>
        <taxon>Metazoa</taxon>
        <taxon>Spiralia</taxon>
        <taxon>Lophotrochozoa</taxon>
        <taxon>Platyhelminthes</taxon>
        <taxon>Cestoda</taxon>
        <taxon>Eucestoda</taxon>
        <taxon>Cyclophyllidea</taxon>
        <taxon>Hymenolepididae</taxon>
        <taxon>Hymenolepis</taxon>
    </lineage>
</organism>
<evidence type="ECO:0000313" key="4">
    <source>
        <dbReference type="WBParaSite" id="HDID_0000826101-mRNA-1"/>
    </source>
</evidence>
<dbReference type="PANTHER" id="PTHR13743">
    <property type="entry name" value="BEIGE/BEACH-RELATED"/>
    <property type="match status" value="1"/>
</dbReference>
<dbReference type="InterPro" id="IPR013320">
    <property type="entry name" value="ConA-like_dom_sf"/>
</dbReference>
<dbReference type="InterPro" id="IPR050865">
    <property type="entry name" value="BEACH_Domain"/>
</dbReference>
<dbReference type="Proteomes" id="UP000274504">
    <property type="component" value="Unassembled WGS sequence"/>
</dbReference>
<feature type="domain" description="DUF4704" evidence="1">
    <location>
        <begin position="225"/>
        <end position="274"/>
    </location>
</feature>
<dbReference type="EMBL" id="UYSG01011052">
    <property type="protein sequence ID" value="VDL60577.1"/>
    <property type="molecule type" value="Genomic_DNA"/>
</dbReference>
<dbReference type="SUPFAM" id="SSF49899">
    <property type="entry name" value="Concanavalin A-like lectins/glucanases"/>
    <property type="match status" value="1"/>
</dbReference>
<protein>
    <submittedName>
        <fullName evidence="4">DUF4704 domain-containing protein</fullName>
    </submittedName>
</protein>
<proteinExistence type="predicted"/>
<dbReference type="Pfam" id="PF15787">
    <property type="entry name" value="DUF4704"/>
    <property type="match status" value="1"/>
</dbReference>
<dbReference type="STRING" id="6216.A0A0R3SSI8"/>